<protein>
    <submittedName>
        <fullName evidence="1">Uncharacterized protein</fullName>
    </submittedName>
</protein>
<dbReference type="EMBL" id="MT144553">
    <property type="protein sequence ID" value="QJA54953.1"/>
    <property type="molecule type" value="Genomic_DNA"/>
</dbReference>
<reference evidence="1" key="1">
    <citation type="submission" date="2020-03" db="EMBL/GenBank/DDBJ databases">
        <title>The deep terrestrial virosphere.</title>
        <authorList>
            <person name="Holmfeldt K."/>
            <person name="Nilsson E."/>
            <person name="Simone D."/>
            <person name="Lopez-Fernandez M."/>
            <person name="Wu X."/>
            <person name="de Brujin I."/>
            <person name="Lundin D."/>
            <person name="Andersson A."/>
            <person name="Bertilsson S."/>
            <person name="Dopson M."/>
        </authorList>
    </citation>
    <scope>NUCLEOTIDE SEQUENCE</scope>
    <source>
        <strain evidence="1">TM448A06223</strain>
    </source>
</reference>
<dbReference type="AlphaFoldDB" id="A0A6H2A428"/>
<sequence>MVCEICGERAAGQAYNLKWDEWQYLCPTCRDRENPNKWEAFKDDED</sequence>
<proteinExistence type="predicted"/>
<accession>A0A6H2A428</accession>
<organism evidence="1">
    <name type="scientific">viral metagenome</name>
    <dbReference type="NCBI Taxonomy" id="1070528"/>
    <lineage>
        <taxon>unclassified sequences</taxon>
        <taxon>metagenomes</taxon>
        <taxon>organismal metagenomes</taxon>
    </lineage>
</organism>
<gene>
    <name evidence="1" type="ORF">TM448A06223_0007</name>
</gene>
<name>A0A6H2A428_9ZZZZ</name>
<evidence type="ECO:0000313" key="1">
    <source>
        <dbReference type="EMBL" id="QJA54953.1"/>
    </source>
</evidence>